<protein>
    <submittedName>
        <fullName evidence="1">Uncharacterized protein</fullName>
    </submittedName>
</protein>
<gene>
    <name evidence="1" type="ORF">ILUMI_23263</name>
</gene>
<proteinExistence type="predicted"/>
<sequence length="129" mass="14312">MGWVFLRKERVRSLLFAGCRSSHGKTDYPEYFSELPNAATDGDDVIDVQARNGKKPNDPGQISKTELPATLKKMKLGRAAEHDAVALEMLNVPGKTYSRILSKRLAEKVEPVLEEEQANPGTQDVIFAL</sequence>
<organism evidence="1 2">
    <name type="scientific">Ignelater luminosus</name>
    <name type="common">Cucubano</name>
    <name type="synonym">Pyrophorus luminosus</name>
    <dbReference type="NCBI Taxonomy" id="2038154"/>
    <lineage>
        <taxon>Eukaryota</taxon>
        <taxon>Metazoa</taxon>
        <taxon>Ecdysozoa</taxon>
        <taxon>Arthropoda</taxon>
        <taxon>Hexapoda</taxon>
        <taxon>Insecta</taxon>
        <taxon>Pterygota</taxon>
        <taxon>Neoptera</taxon>
        <taxon>Endopterygota</taxon>
        <taxon>Coleoptera</taxon>
        <taxon>Polyphaga</taxon>
        <taxon>Elateriformia</taxon>
        <taxon>Elateroidea</taxon>
        <taxon>Elateridae</taxon>
        <taxon>Agrypninae</taxon>
        <taxon>Pyrophorini</taxon>
        <taxon>Ignelater</taxon>
    </lineage>
</organism>
<dbReference type="AlphaFoldDB" id="A0A8K0C937"/>
<accession>A0A8K0C937</accession>
<dbReference type="EMBL" id="VTPC01090583">
    <property type="protein sequence ID" value="KAF2882909.1"/>
    <property type="molecule type" value="Genomic_DNA"/>
</dbReference>
<dbReference type="Proteomes" id="UP000801492">
    <property type="component" value="Unassembled WGS sequence"/>
</dbReference>
<evidence type="ECO:0000313" key="2">
    <source>
        <dbReference type="Proteomes" id="UP000801492"/>
    </source>
</evidence>
<comment type="caution">
    <text evidence="1">The sequence shown here is derived from an EMBL/GenBank/DDBJ whole genome shotgun (WGS) entry which is preliminary data.</text>
</comment>
<name>A0A8K0C937_IGNLU</name>
<keyword evidence="2" id="KW-1185">Reference proteome</keyword>
<reference evidence="1" key="1">
    <citation type="submission" date="2019-08" db="EMBL/GenBank/DDBJ databases">
        <title>The genome of the North American firefly Photinus pyralis.</title>
        <authorList>
            <consortium name="Photinus pyralis genome working group"/>
            <person name="Fallon T.R."/>
            <person name="Sander Lower S.E."/>
            <person name="Weng J.-K."/>
        </authorList>
    </citation>
    <scope>NUCLEOTIDE SEQUENCE</scope>
    <source>
        <strain evidence="1">TRF0915ILg1</strain>
        <tissue evidence="1">Whole body</tissue>
    </source>
</reference>
<evidence type="ECO:0000313" key="1">
    <source>
        <dbReference type="EMBL" id="KAF2882909.1"/>
    </source>
</evidence>